<organism evidence="1 2">
    <name type="scientific">Avena sativa</name>
    <name type="common">Oat</name>
    <dbReference type="NCBI Taxonomy" id="4498"/>
    <lineage>
        <taxon>Eukaryota</taxon>
        <taxon>Viridiplantae</taxon>
        <taxon>Streptophyta</taxon>
        <taxon>Embryophyta</taxon>
        <taxon>Tracheophyta</taxon>
        <taxon>Spermatophyta</taxon>
        <taxon>Magnoliopsida</taxon>
        <taxon>Liliopsida</taxon>
        <taxon>Poales</taxon>
        <taxon>Poaceae</taxon>
        <taxon>BOP clade</taxon>
        <taxon>Pooideae</taxon>
        <taxon>Poodae</taxon>
        <taxon>Poeae</taxon>
        <taxon>Poeae Chloroplast Group 1 (Aveneae type)</taxon>
        <taxon>Aveninae</taxon>
        <taxon>Avena</taxon>
    </lineage>
</organism>
<reference evidence="1" key="2">
    <citation type="submission" date="2025-09" db="UniProtKB">
        <authorList>
            <consortium name="EnsemblPlants"/>
        </authorList>
    </citation>
    <scope>IDENTIFICATION</scope>
</reference>
<protein>
    <submittedName>
        <fullName evidence="1">Uncharacterized protein</fullName>
    </submittedName>
</protein>
<name>A0ACD5ZTB8_AVESA</name>
<dbReference type="Proteomes" id="UP001732700">
    <property type="component" value="Chromosome 7A"/>
</dbReference>
<keyword evidence="2" id="KW-1185">Reference proteome</keyword>
<reference evidence="1" key="1">
    <citation type="submission" date="2021-05" db="EMBL/GenBank/DDBJ databases">
        <authorList>
            <person name="Scholz U."/>
            <person name="Mascher M."/>
            <person name="Fiebig A."/>
        </authorList>
    </citation>
    <scope>NUCLEOTIDE SEQUENCE [LARGE SCALE GENOMIC DNA]</scope>
</reference>
<evidence type="ECO:0000313" key="2">
    <source>
        <dbReference type="Proteomes" id="UP001732700"/>
    </source>
</evidence>
<proteinExistence type="predicted"/>
<accession>A0ACD5ZTB8</accession>
<dbReference type="EnsemblPlants" id="AVESA.00010b.r2.7AG1203960.1">
    <property type="protein sequence ID" value="AVESA.00010b.r2.7AG1203960.1.CDS.1"/>
    <property type="gene ID" value="AVESA.00010b.r2.7AG1203960"/>
</dbReference>
<evidence type="ECO:0000313" key="1">
    <source>
        <dbReference type="EnsemblPlants" id="AVESA.00010b.r2.7AG1203960.1.CDS.1"/>
    </source>
</evidence>
<sequence length="538" mass="57389">MLHLGGKDYPVSCRKRRVFRGYGQLATCAISSISLTTVSHPELSIELSCPLRPPSCLPVHSRMPERFDVEVISRTLVRASDPPRGFPAVLPASNLDLIVGSFHAFLIAVYPAPAAGFPAVAAAVRAALPAFLSRFYPFAGRVVVADASTGVPQTVCSNAGAELLVAHAGGGVRLADVDFADAHRSIGLIQVPFEQGLALSLQLVRFACGGFSLTWGVDHLLADGHGLTKLHNAWSEMLLRGNGELSWEPRFDGASLFRPRSPPRYDAPSRLDAEFGRYAPDSLANPLLLASLVRRTYVVEAADVERLLATASTPARRATRVEAVSAHVWKLLAAAVGGSDTRCRMAWAVDGRRCLDPAKYGENLVQSYLGNVVTYASREASVETVASSSLAGVAAMAAAAIAGVFRQERYEELVDWMEARKGVFADGGKWTEAVQMGTGSPALVVSALVPFRVEGDFGFGAPRMVMPWVRPGRLGSAAMTMVRGSAGNGSWLVTARLWPRLADALDADPEAVFKAATAERLGFVAPGNTAQQHAVSRM</sequence>